<gene>
    <name evidence="2" type="ORF">F511_09000</name>
</gene>
<dbReference type="PANTHER" id="PTHR23076">
    <property type="entry name" value="METALLOPROTEASE M41 FTSH"/>
    <property type="match status" value="1"/>
</dbReference>
<keyword evidence="3" id="KW-1185">Reference proteome</keyword>
<dbReference type="GO" id="GO:0009507">
    <property type="term" value="C:chloroplast"/>
    <property type="evidence" value="ECO:0007669"/>
    <property type="project" value="TreeGrafter"/>
</dbReference>
<keyword evidence="2" id="KW-0378">Hydrolase</keyword>
<sequence length="467" mass="53513">MYSASLGTATAFNNFPPISPFHRTQTRFTYSLRRRERPHFCCIPRVFFRRASSDSSPSVKYESEKDDFVTRVLKENPSQIEPKYLIGDRLYTWKEKESLSKKGFNDRVVKILRSLNLKALVRQSEKETSSKGNDFANPEGEVYLKDLLREYKGKLYVPEQVFGTNLSEEEEFDKNVKELPEMSYEDFQKFSQNEKVKLVSYKEGHVSYGNDEYRDFVVDLEEIPGEKRLHRTKWVMRLGVDLVKDLLETYKGPRNEIERQMMSFLGQLPEYPHPIASNISSRLMVELGVLTATLAAAAVVVGGFLASAVFAVTSFVFATAVYVIWPVIKPIIKLSLGLIFGILERVWENLADFFGDGGITSKLYEVYTFGGVSASIEMLKPILLVFLTMVLLVRFTLSRRPKNFRKWDIWQGIEFSQSKPQARVDGSTGVLFSDVAGIEEAVEELQEVSYYILHEVHHAISYPCKIN</sequence>
<dbReference type="GO" id="GO:0004176">
    <property type="term" value="F:ATP-dependent peptidase activity"/>
    <property type="evidence" value="ECO:0007669"/>
    <property type="project" value="TreeGrafter"/>
</dbReference>
<feature type="transmembrane region" description="Helical" evidence="1">
    <location>
        <begin position="378"/>
        <end position="397"/>
    </location>
</feature>
<accession>A0A2Z7BNL5</accession>
<keyword evidence="1" id="KW-1133">Transmembrane helix</keyword>
<keyword evidence="1" id="KW-0472">Membrane</keyword>
<dbReference type="PANTHER" id="PTHR23076:SF111">
    <property type="entry name" value="INACTIVE ATP-DEPENDENT ZINC METALLOPROTEASE FTSHI 1, CHLOROPLASTIC-RELATED"/>
    <property type="match status" value="1"/>
</dbReference>
<keyword evidence="2" id="KW-0482">Metalloprotease</keyword>
<name>A0A2Z7BNL5_9LAMI</name>
<proteinExistence type="predicted"/>
<dbReference type="GO" id="GO:0045037">
    <property type="term" value="P:protein import into chloroplast stroma"/>
    <property type="evidence" value="ECO:0007669"/>
    <property type="project" value="TreeGrafter"/>
</dbReference>
<dbReference type="GO" id="GO:0006508">
    <property type="term" value="P:proteolysis"/>
    <property type="evidence" value="ECO:0007669"/>
    <property type="project" value="UniProtKB-KW"/>
</dbReference>
<dbReference type="Proteomes" id="UP000250235">
    <property type="component" value="Unassembled WGS sequence"/>
</dbReference>
<evidence type="ECO:0000313" key="2">
    <source>
        <dbReference type="EMBL" id="KZV35188.1"/>
    </source>
</evidence>
<dbReference type="OrthoDB" id="2016698at2759"/>
<evidence type="ECO:0000313" key="3">
    <source>
        <dbReference type="Proteomes" id="UP000250235"/>
    </source>
</evidence>
<organism evidence="2 3">
    <name type="scientific">Dorcoceras hygrometricum</name>
    <dbReference type="NCBI Taxonomy" id="472368"/>
    <lineage>
        <taxon>Eukaryota</taxon>
        <taxon>Viridiplantae</taxon>
        <taxon>Streptophyta</taxon>
        <taxon>Embryophyta</taxon>
        <taxon>Tracheophyta</taxon>
        <taxon>Spermatophyta</taxon>
        <taxon>Magnoliopsida</taxon>
        <taxon>eudicotyledons</taxon>
        <taxon>Gunneridae</taxon>
        <taxon>Pentapetalae</taxon>
        <taxon>asterids</taxon>
        <taxon>lamiids</taxon>
        <taxon>Lamiales</taxon>
        <taxon>Gesneriaceae</taxon>
        <taxon>Didymocarpoideae</taxon>
        <taxon>Trichosporeae</taxon>
        <taxon>Loxocarpinae</taxon>
        <taxon>Dorcoceras</taxon>
    </lineage>
</organism>
<keyword evidence="2" id="KW-0645">Protease</keyword>
<evidence type="ECO:0000256" key="1">
    <source>
        <dbReference type="SAM" id="Phobius"/>
    </source>
</evidence>
<protein>
    <submittedName>
        <fullName evidence="2">ATP-dependent zinc metalloprotease FtsH</fullName>
    </submittedName>
</protein>
<reference evidence="2 3" key="1">
    <citation type="journal article" date="2015" name="Proc. Natl. Acad. Sci. U.S.A.">
        <title>The resurrection genome of Boea hygrometrica: A blueprint for survival of dehydration.</title>
        <authorList>
            <person name="Xiao L."/>
            <person name="Yang G."/>
            <person name="Zhang L."/>
            <person name="Yang X."/>
            <person name="Zhao S."/>
            <person name="Ji Z."/>
            <person name="Zhou Q."/>
            <person name="Hu M."/>
            <person name="Wang Y."/>
            <person name="Chen M."/>
            <person name="Xu Y."/>
            <person name="Jin H."/>
            <person name="Xiao X."/>
            <person name="Hu G."/>
            <person name="Bao F."/>
            <person name="Hu Y."/>
            <person name="Wan P."/>
            <person name="Li L."/>
            <person name="Deng X."/>
            <person name="Kuang T."/>
            <person name="Xiang C."/>
            <person name="Zhu J.K."/>
            <person name="Oliver M.J."/>
            <person name="He Y."/>
        </authorList>
    </citation>
    <scope>NUCLEOTIDE SEQUENCE [LARGE SCALE GENOMIC DNA]</scope>
    <source>
        <strain evidence="3">cv. XS01</strain>
    </source>
</reference>
<dbReference type="EMBL" id="KV004986">
    <property type="protein sequence ID" value="KZV35188.1"/>
    <property type="molecule type" value="Genomic_DNA"/>
</dbReference>
<keyword evidence="1" id="KW-0812">Transmembrane</keyword>
<dbReference type="GO" id="GO:0008237">
    <property type="term" value="F:metallopeptidase activity"/>
    <property type="evidence" value="ECO:0007669"/>
    <property type="project" value="UniProtKB-KW"/>
</dbReference>
<dbReference type="AlphaFoldDB" id="A0A2Z7BNL5"/>